<reference evidence="6 7" key="1">
    <citation type="submission" date="2018-10" db="EMBL/GenBank/DDBJ databases">
        <title>New species genome.</title>
        <authorList>
            <person name="Li Y."/>
        </authorList>
    </citation>
    <scope>NUCLEOTIDE SEQUENCE [LARGE SCALE GENOMIC DNA]</scope>
    <source>
        <strain evidence="6 7">L6_4B</strain>
    </source>
</reference>
<keyword evidence="3 5" id="KW-1133">Transmembrane helix</keyword>
<sequence>MAYLDPTLLILLALAALGIISHNMTVTLAILALLAVRITPLNNYFPWVEKYGLTVGVLVLTIGVMAPIASGKISAGDVMHSFLHWKSLLAVLIGVMVSWLGGRGVALMTNQPSVVAGLLVGTVMGVALFRGVPVGSLIAAGLLSLLVGKGG</sequence>
<dbReference type="Proteomes" id="UP000274511">
    <property type="component" value="Unassembled WGS sequence"/>
</dbReference>
<dbReference type="EMBL" id="RJUJ01000006">
    <property type="protein sequence ID" value="ROH81409.1"/>
    <property type="molecule type" value="Genomic_DNA"/>
</dbReference>
<dbReference type="HAMAP" id="MF_01874">
    <property type="entry name" value="UPF0756"/>
    <property type="match status" value="1"/>
</dbReference>
<feature type="transmembrane region" description="Helical" evidence="5">
    <location>
        <begin position="114"/>
        <end position="147"/>
    </location>
</feature>
<keyword evidence="1 5" id="KW-1003">Cell membrane</keyword>
<comment type="caution">
    <text evidence="5">Lacks conserved residue(s) required for the propagation of feature annotation.</text>
</comment>
<dbReference type="PANTHER" id="PTHR38452:SF1">
    <property type="entry name" value="UPF0756 MEMBRANE PROTEIN YEAL"/>
    <property type="match status" value="1"/>
</dbReference>
<evidence type="ECO:0000256" key="1">
    <source>
        <dbReference type="ARBA" id="ARBA00022475"/>
    </source>
</evidence>
<evidence type="ECO:0000256" key="5">
    <source>
        <dbReference type="HAMAP-Rule" id="MF_01874"/>
    </source>
</evidence>
<name>A0A3N0UGD0_9GAMM</name>
<evidence type="ECO:0000313" key="6">
    <source>
        <dbReference type="EMBL" id="ROH81409.1"/>
    </source>
</evidence>
<dbReference type="AlphaFoldDB" id="A0A3N0UGD0"/>
<proteinExistence type="inferred from homology"/>
<comment type="caution">
    <text evidence="6">The sequence shown here is derived from an EMBL/GenBank/DDBJ whole genome shotgun (WGS) entry which is preliminary data.</text>
</comment>
<keyword evidence="2 5" id="KW-0812">Transmembrane</keyword>
<evidence type="ECO:0000313" key="7">
    <source>
        <dbReference type="Proteomes" id="UP000274511"/>
    </source>
</evidence>
<dbReference type="PANTHER" id="PTHR38452">
    <property type="entry name" value="UPF0756 MEMBRANE PROTEIN YEAL"/>
    <property type="match status" value="1"/>
</dbReference>
<evidence type="ECO:0000256" key="4">
    <source>
        <dbReference type="ARBA" id="ARBA00023136"/>
    </source>
</evidence>
<accession>A0A3N0UGD0</accession>
<comment type="similarity">
    <text evidence="5">Belongs to the UPF0756 family.</text>
</comment>
<dbReference type="InterPro" id="IPR007382">
    <property type="entry name" value="UPF0756_TM"/>
</dbReference>
<comment type="subcellular location">
    <subcellularLocation>
        <location evidence="5">Cell membrane</location>
        <topology evidence="5">Multi-pass membrane protein</topology>
    </subcellularLocation>
</comment>
<keyword evidence="4 5" id="KW-0472">Membrane</keyword>
<dbReference type="STRING" id="1172565.AU508_08970"/>
<dbReference type="GO" id="GO:0005886">
    <property type="term" value="C:plasma membrane"/>
    <property type="evidence" value="ECO:0007669"/>
    <property type="project" value="UniProtKB-SubCell"/>
</dbReference>
<organism evidence="6 7">
    <name type="scientific">Lonsdalea populi</name>
    <dbReference type="NCBI Taxonomy" id="1172565"/>
    <lineage>
        <taxon>Bacteria</taxon>
        <taxon>Pseudomonadati</taxon>
        <taxon>Pseudomonadota</taxon>
        <taxon>Gammaproteobacteria</taxon>
        <taxon>Enterobacterales</taxon>
        <taxon>Pectobacteriaceae</taxon>
        <taxon>Lonsdalea</taxon>
    </lineage>
</organism>
<gene>
    <name evidence="6" type="ORF">EC392_08085</name>
</gene>
<evidence type="ECO:0000256" key="2">
    <source>
        <dbReference type="ARBA" id="ARBA00022692"/>
    </source>
</evidence>
<feature type="transmembrane region" description="Helical" evidence="5">
    <location>
        <begin position="82"/>
        <end position="102"/>
    </location>
</feature>
<feature type="transmembrane region" description="Helical" evidence="5">
    <location>
        <begin position="51"/>
        <end position="70"/>
    </location>
</feature>
<protein>
    <recommendedName>
        <fullName evidence="5">UPF0756 membrane protein EC392_08085</fullName>
    </recommendedName>
</protein>
<dbReference type="RefSeq" id="WP_123235851.1">
    <property type="nucleotide sequence ID" value="NZ_RJUI01000006.1"/>
</dbReference>
<evidence type="ECO:0000256" key="3">
    <source>
        <dbReference type="ARBA" id="ARBA00022989"/>
    </source>
</evidence>
<dbReference type="Pfam" id="PF04284">
    <property type="entry name" value="DUF441"/>
    <property type="match status" value="1"/>
</dbReference>